<reference evidence="1 2" key="1">
    <citation type="submission" date="2016-01" db="EMBL/GenBank/DDBJ databases">
        <title>Highly variable Streptococcus oralis are common among viridans streptococci isolated from primates.</title>
        <authorList>
            <person name="Denapaite D."/>
            <person name="Rieger M."/>
            <person name="Koendgen S."/>
            <person name="Brueckner R."/>
            <person name="Ochigava I."/>
            <person name="Kappeler P."/>
            <person name="Maetz-Rensing K."/>
            <person name="Leendertz F."/>
            <person name="Hakenbeck R."/>
        </authorList>
    </citation>
    <scope>NUCLEOTIDE SEQUENCE [LARGE SCALE GENOMIC DNA]</scope>
    <source>
        <strain evidence="1 2">DD02</strain>
    </source>
</reference>
<proteinExistence type="predicted"/>
<evidence type="ECO:0008006" key="3">
    <source>
        <dbReference type="Google" id="ProtNLM"/>
    </source>
</evidence>
<dbReference type="Proteomes" id="UP000070198">
    <property type="component" value="Unassembled WGS sequence"/>
</dbReference>
<name>A0A139MIU3_9STRE</name>
<comment type="caution">
    <text evidence="1">The sequence shown here is derived from an EMBL/GenBank/DDBJ whole genome shotgun (WGS) entry which is preliminary data.</text>
</comment>
<evidence type="ECO:0000313" key="1">
    <source>
        <dbReference type="EMBL" id="KXT63629.1"/>
    </source>
</evidence>
<sequence length="203" mass="23574">MDEAGAPHAHFNLVPVAEGYQKGLEKQPSFKKALQNEGYKEKGRGQLKAFRDKEIHCLEEKLQSLGIERQTVGTNDIKDMHEYKEMVSQASKALDQNLILEYKAPAYFEETRQEFYTTEEYLGALEYPTGEKFRETTVQEKLDWIKAKQLDELTQLEASRTPLEDDIRNLTEVLKEKYDELSRIDSKTSERLSELSEAEKYIN</sequence>
<organism evidence="1 2">
    <name type="scientific">Streptococcus gallolyticus</name>
    <dbReference type="NCBI Taxonomy" id="315405"/>
    <lineage>
        <taxon>Bacteria</taxon>
        <taxon>Bacillati</taxon>
        <taxon>Bacillota</taxon>
        <taxon>Bacilli</taxon>
        <taxon>Lactobacillales</taxon>
        <taxon>Streptococcaceae</taxon>
        <taxon>Streptococcus</taxon>
    </lineage>
</organism>
<dbReference type="PATRIC" id="fig|315405.11.peg.2554"/>
<protein>
    <recommendedName>
        <fullName evidence="3">Plasmid recombination enzyme</fullName>
    </recommendedName>
</protein>
<dbReference type="AlphaFoldDB" id="A0A139MIU3"/>
<evidence type="ECO:0000313" key="2">
    <source>
        <dbReference type="Proteomes" id="UP000070198"/>
    </source>
</evidence>
<gene>
    <name evidence="1" type="ORF">SGADD02_02186</name>
</gene>
<accession>A0A139MIU3</accession>
<dbReference type="EMBL" id="LQOF01000454">
    <property type="protein sequence ID" value="KXT63629.1"/>
    <property type="molecule type" value="Genomic_DNA"/>
</dbReference>